<dbReference type="GO" id="GO:0008270">
    <property type="term" value="F:zinc ion binding"/>
    <property type="evidence" value="ECO:0007669"/>
    <property type="project" value="InterPro"/>
</dbReference>
<dbReference type="Pfam" id="PF18986">
    <property type="entry name" value="DUF5719"/>
    <property type="match status" value="1"/>
</dbReference>
<dbReference type="PANTHER" id="PTHR11022:SF41">
    <property type="entry name" value="PEPTIDOGLYCAN-RECOGNITION PROTEIN LC-RELATED"/>
    <property type="match status" value="1"/>
</dbReference>
<dbReference type="InterPro" id="IPR036505">
    <property type="entry name" value="Amidase/PGRP_sf"/>
</dbReference>
<dbReference type="STRING" id="383372.Rcas_2671"/>
<dbReference type="Proteomes" id="UP000000263">
    <property type="component" value="Chromosome"/>
</dbReference>
<evidence type="ECO:0000259" key="3">
    <source>
        <dbReference type="SMART" id="SM00644"/>
    </source>
</evidence>
<evidence type="ECO:0000256" key="1">
    <source>
        <dbReference type="ARBA" id="ARBA00007553"/>
    </source>
</evidence>
<dbReference type="Gene3D" id="2.60.290.11">
    <property type="entry name" value="TM1070-like"/>
    <property type="match status" value="2"/>
</dbReference>
<dbReference type="PANTHER" id="PTHR11022">
    <property type="entry name" value="PEPTIDOGLYCAN RECOGNITION PROTEIN"/>
    <property type="match status" value="1"/>
</dbReference>
<feature type="chain" id="PRO_5002713921" evidence="2">
    <location>
        <begin position="25"/>
        <end position="792"/>
    </location>
</feature>
<dbReference type="Pfam" id="PF01510">
    <property type="entry name" value="Amidase_2"/>
    <property type="match status" value="1"/>
</dbReference>
<proteinExistence type="inferred from homology"/>
<dbReference type="CDD" id="cd06583">
    <property type="entry name" value="PGRP"/>
    <property type="match status" value="1"/>
</dbReference>
<dbReference type="InterPro" id="IPR043777">
    <property type="entry name" value="DUF5719"/>
</dbReference>
<gene>
    <name evidence="5" type="ordered locus">Rcas_2671</name>
</gene>
<dbReference type="SMART" id="SM00644">
    <property type="entry name" value="Ami_2"/>
    <property type="match status" value="1"/>
</dbReference>
<dbReference type="EMBL" id="CP000804">
    <property type="protein sequence ID" value="ABU58742.1"/>
    <property type="molecule type" value="Genomic_DNA"/>
</dbReference>
<dbReference type="eggNOG" id="COG4288">
    <property type="taxonomic scope" value="Bacteria"/>
</dbReference>
<accession>A7NMI0</accession>
<dbReference type="AlphaFoldDB" id="A7NMI0"/>
<evidence type="ECO:0000259" key="4">
    <source>
        <dbReference type="SMART" id="SM00701"/>
    </source>
</evidence>
<reference evidence="5 6" key="1">
    <citation type="submission" date="2007-08" db="EMBL/GenBank/DDBJ databases">
        <title>Complete sequence of Roseiflexus castenholzii DSM 13941.</title>
        <authorList>
            <consortium name="US DOE Joint Genome Institute"/>
            <person name="Copeland A."/>
            <person name="Lucas S."/>
            <person name="Lapidus A."/>
            <person name="Barry K."/>
            <person name="Glavina del Rio T."/>
            <person name="Dalin E."/>
            <person name="Tice H."/>
            <person name="Pitluck S."/>
            <person name="Thompson L.S."/>
            <person name="Brettin T."/>
            <person name="Bruce D."/>
            <person name="Detter J.C."/>
            <person name="Han C."/>
            <person name="Tapia R."/>
            <person name="Schmutz J."/>
            <person name="Larimer F."/>
            <person name="Land M."/>
            <person name="Hauser L."/>
            <person name="Kyrpides N."/>
            <person name="Mikhailova N."/>
            <person name="Bryant D.A."/>
            <person name="Hanada S."/>
            <person name="Tsukatani Y."/>
            <person name="Richardson P."/>
        </authorList>
    </citation>
    <scope>NUCLEOTIDE SEQUENCE [LARGE SCALE GENOMIC DNA]</scope>
    <source>
        <strain evidence="6">DSM 13941 / HLO8</strain>
    </source>
</reference>
<dbReference type="SUPFAM" id="SSF55846">
    <property type="entry name" value="N-acetylmuramoyl-L-alanine amidase-like"/>
    <property type="match status" value="1"/>
</dbReference>
<feature type="domain" description="Peptidoglycan recognition protein family" evidence="4">
    <location>
        <begin position="197"/>
        <end position="334"/>
    </location>
</feature>
<dbReference type="Gene3D" id="3.40.80.10">
    <property type="entry name" value="Peptidoglycan recognition protein-like"/>
    <property type="match status" value="1"/>
</dbReference>
<dbReference type="InterPro" id="IPR036698">
    <property type="entry name" value="TM1070-like_sf"/>
</dbReference>
<keyword evidence="6" id="KW-1185">Reference proteome</keyword>
<feature type="domain" description="N-acetylmuramoyl-L-alanine amidase" evidence="3">
    <location>
        <begin position="209"/>
        <end position="354"/>
    </location>
</feature>
<dbReference type="GO" id="GO:0008745">
    <property type="term" value="F:N-acetylmuramoyl-L-alanine amidase activity"/>
    <property type="evidence" value="ECO:0007669"/>
    <property type="project" value="InterPro"/>
</dbReference>
<dbReference type="RefSeq" id="WP_012121166.1">
    <property type="nucleotide sequence ID" value="NC_009767.1"/>
</dbReference>
<dbReference type="InterPro" id="IPR015510">
    <property type="entry name" value="PGRP"/>
</dbReference>
<comment type="similarity">
    <text evidence="1">Belongs to the N-acetylmuramoyl-L-alanine amidase 2 family.</text>
</comment>
<name>A7NMI0_ROSCS</name>
<sequence>MHRLVVTIALIGMMIGITPSQAFAQVPVQSGRIVFSTQADWQRGTRTDVQIITNADGELRLERGATRGTFVSEPIALTTTLNAAGVVWHADVPPGTTLTLELRGGPAPDQPGPWQPLTAGELRARSTPDAFAIEGVRPLPSDTRVLQFRATFSTTVPNASPILSDVSISYFDTSAGPPRAINAVPAVGGPATLTVPPKLFPRTSWAGGNPRAYRGPREAPQGIVLHQIGADALDDSLPFLRALAVYHEQTLGLNDTVYHYIIGRDGAIFEGRSGGPTASVAELSGGAAVHIALIGEGAPPAAQFDALRALLAWLCDAYRLEPSGQRVITLNGSSVVGPTIAAHSDLAPSAGDPSNALRDALPQIRQSVSAAMVRSRWFFAEGNPRDYEERLAVLNPGSEPATVRFIIVRQPGVEVIRETTVAPGARANLVINQVFNDTSDAPAIVESNAPIIAERFMNFGADLSLQPGVAHPSRVWYFAEGSTEGDKRTFLVLFNPQSEPVGARVLLITNDGTTFVYPPFDSEPVVLLPRQRTVIVMGDLLPNASFGMRVTASQPIVAERTMIFGPGSTLTSGGMHISPGMTELSREWHFAEGTTAPPFRMSLLVLNPNGDRANVTVRFLTPDGTSLARRYAIPPLARLSIDVNDVVPELGVATTIIADRPVAAERALYWRNDAAGTAGPGVMAPAYSWRFADGRTGGDYQQYLLISNPSRSQARIDVAFILADGSRASRSLVMPAGSRYTMAVHELFPDQTIISATVRATQPVVVERSIYAGPPAATTNRGGETSPGVPGD</sequence>
<evidence type="ECO:0000313" key="5">
    <source>
        <dbReference type="EMBL" id="ABU58742.1"/>
    </source>
</evidence>
<evidence type="ECO:0000256" key="2">
    <source>
        <dbReference type="SAM" id="SignalP"/>
    </source>
</evidence>
<feature type="signal peptide" evidence="2">
    <location>
        <begin position="1"/>
        <end position="24"/>
    </location>
</feature>
<evidence type="ECO:0000313" key="6">
    <source>
        <dbReference type="Proteomes" id="UP000000263"/>
    </source>
</evidence>
<dbReference type="GO" id="GO:0009253">
    <property type="term" value="P:peptidoglycan catabolic process"/>
    <property type="evidence" value="ECO:0007669"/>
    <property type="project" value="InterPro"/>
</dbReference>
<dbReference type="OrthoDB" id="135775at2"/>
<dbReference type="KEGG" id="rca:Rcas_2671"/>
<organism evidence="5 6">
    <name type="scientific">Roseiflexus castenholzii (strain DSM 13941 / HLO8)</name>
    <dbReference type="NCBI Taxonomy" id="383372"/>
    <lineage>
        <taxon>Bacteria</taxon>
        <taxon>Bacillati</taxon>
        <taxon>Chloroflexota</taxon>
        <taxon>Chloroflexia</taxon>
        <taxon>Chloroflexales</taxon>
        <taxon>Roseiflexineae</taxon>
        <taxon>Roseiflexaceae</taxon>
        <taxon>Roseiflexus</taxon>
    </lineage>
</organism>
<dbReference type="SMART" id="SM00701">
    <property type="entry name" value="PGRP"/>
    <property type="match status" value="1"/>
</dbReference>
<protein>
    <submittedName>
        <fullName evidence="5">N-acetylmuramyl-L-alanine amidase, negative regulator of AmpC, AmpD</fullName>
    </submittedName>
</protein>
<dbReference type="eggNOG" id="COG3023">
    <property type="taxonomic scope" value="Bacteria"/>
</dbReference>
<keyword evidence="2" id="KW-0732">Signal</keyword>
<dbReference type="HOGENOM" id="CLU_352617_0_0_0"/>
<dbReference type="InterPro" id="IPR002502">
    <property type="entry name" value="Amidase_domain"/>
</dbReference>
<dbReference type="InterPro" id="IPR006619">
    <property type="entry name" value="PGRP_domain_met/bac"/>
</dbReference>